<dbReference type="PANTHER" id="PTHR43472:SF1">
    <property type="entry name" value="PHOSPHORIBOSYLAMINE--GLYCINE LIGASE, CHLOROPLASTIC"/>
    <property type="match status" value="1"/>
</dbReference>
<dbReference type="Gene3D" id="3.30.470.20">
    <property type="entry name" value="ATP-grasp fold, B domain"/>
    <property type="match status" value="1"/>
</dbReference>
<dbReference type="EC" id="6.3.4.13" evidence="4"/>
<evidence type="ECO:0000313" key="15">
    <source>
        <dbReference type="Proteomes" id="UP000567293"/>
    </source>
</evidence>
<evidence type="ECO:0000256" key="9">
    <source>
        <dbReference type="ARBA" id="ARBA00038345"/>
    </source>
</evidence>
<dbReference type="AlphaFoldDB" id="A0A7V8SVK2"/>
<evidence type="ECO:0000256" key="4">
    <source>
        <dbReference type="ARBA" id="ARBA00013255"/>
    </source>
</evidence>
<evidence type="ECO:0000256" key="8">
    <source>
        <dbReference type="ARBA" id="ARBA00022840"/>
    </source>
</evidence>
<evidence type="ECO:0000256" key="1">
    <source>
        <dbReference type="ARBA" id="ARBA00001936"/>
    </source>
</evidence>
<dbReference type="PANTHER" id="PTHR43472">
    <property type="entry name" value="PHOSPHORIBOSYLAMINE--GLYCINE LIGASE"/>
    <property type="match status" value="1"/>
</dbReference>
<keyword evidence="8 12" id="KW-0067">ATP-binding</keyword>
<dbReference type="GO" id="GO:0009113">
    <property type="term" value="P:purine nucleobase biosynthetic process"/>
    <property type="evidence" value="ECO:0007669"/>
    <property type="project" value="InterPro"/>
</dbReference>
<keyword evidence="7" id="KW-0658">Purine biosynthesis</keyword>
<keyword evidence="15" id="KW-1185">Reference proteome</keyword>
<evidence type="ECO:0000259" key="13">
    <source>
        <dbReference type="PROSITE" id="PS50975"/>
    </source>
</evidence>
<feature type="non-terminal residue" evidence="14">
    <location>
        <position position="1"/>
    </location>
</feature>
<dbReference type="SMART" id="SM01209">
    <property type="entry name" value="GARS_A"/>
    <property type="match status" value="1"/>
</dbReference>
<reference evidence="14" key="1">
    <citation type="submission" date="2020-06" db="EMBL/GenBank/DDBJ databases">
        <title>Legume-microbial interactions unlock mineral nutrients during tropical forest succession.</title>
        <authorList>
            <person name="Epihov D.Z."/>
        </authorList>
    </citation>
    <scope>NUCLEOTIDE SEQUENCE [LARGE SCALE GENOMIC DNA]</scope>
    <source>
        <strain evidence="14">Pan2503</strain>
    </source>
</reference>
<evidence type="ECO:0000256" key="6">
    <source>
        <dbReference type="ARBA" id="ARBA00022741"/>
    </source>
</evidence>
<proteinExistence type="inferred from homology"/>
<dbReference type="SUPFAM" id="SSF56059">
    <property type="entry name" value="Glutathione synthetase ATP-binding domain-like"/>
    <property type="match status" value="1"/>
</dbReference>
<comment type="caution">
    <text evidence="14">The sequence shown here is derived from an EMBL/GenBank/DDBJ whole genome shotgun (WGS) entry which is preliminary data.</text>
</comment>
<keyword evidence="6 12" id="KW-0547">Nucleotide-binding</keyword>
<dbReference type="GO" id="GO:0005524">
    <property type="term" value="F:ATP binding"/>
    <property type="evidence" value="ECO:0007669"/>
    <property type="project" value="UniProtKB-UniRule"/>
</dbReference>
<evidence type="ECO:0000313" key="14">
    <source>
        <dbReference type="EMBL" id="MBA0084270.1"/>
    </source>
</evidence>
<comment type="pathway">
    <text evidence="3">Purine metabolism; IMP biosynthesis via de novo pathway; N(1)-(5-phospho-D-ribosyl)glycinamide from 5-phospho-alpha-D-ribose 1-diphosphate: step 2/2.</text>
</comment>
<sequence length="249" mass="26127">LVRQHVSPGWAATLSFIIVTDGNNYALLVPTRDHKRLFDGNQGPNTGGMGAYSTDALLPEGLRNSIVSSILEPTLAGLAAQGIPYQGFLYVGLMLARSGPKVLEFNCRLGDPEAQAIVARMDFDLAEVLKDVASGSLVASKLRWKPGASACLVLASGGYPGKFQTGKPVDGLARAEQIAGVNVLHAGTKRVGNEIITSGGRVLGVTAVGPTLGAALGSAYAAAERIRFERMHYRKDIGRQGNTLRASGN</sequence>
<evidence type="ECO:0000256" key="5">
    <source>
        <dbReference type="ARBA" id="ARBA00022598"/>
    </source>
</evidence>
<accession>A0A7V8SVK2</accession>
<dbReference type="Pfam" id="PF02843">
    <property type="entry name" value="GARS_C"/>
    <property type="match status" value="1"/>
</dbReference>
<dbReference type="GO" id="GO:0006189">
    <property type="term" value="P:'de novo' IMP biosynthetic process"/>
    <property type="evidence" value="ECO:0007669"/>
    <property type="project" value="UniProtKB-UniPathway"/>
</dbReference>
<dbReference type="SMART" id="SM01210">
    <property type="entry name" value="GARS_C"/>
    <property type="match status" value="1"/>
</dbReference>
<dbReference type="UniPathway" id="UPA00074">
    <property type="reaction ID" value="UER00125"/>
</dbReference>
<organism evidence="14 15">
    <name type="scientific">Candidatus Acidiferrum panamense</name>
    <dbReference type="NCBI Taxonomy" id="2741543"/>
    <lineage>
        <taxon>Bacteria</taxon>
        <taxon>Pseudomonadati</taxon>
        <taxon>Acidobacteriota</taxon>
        <taxon>Terriglobia</taxon>
        <taxon>Candidatus Acidiferrales</taxon>
        <taxon>Candidatus Acidiferrum</taxon>
    </lineage>
</organism>
<dbReference type="Pfam" id="PF01071">
    <property type="entry name" value="GARS_A"/>
    <property type="match status" value="1"/>
</dbReference>
<dbReference type="InterPro" id="IPR020561">
    <property type="entry name" value="PRibGlycinamid_synth_ATP-grasp"/>
</dbReference>
<comment type="cofactor">
    <cofactor evidence="1">
        <name>Mn(2+)</name>
        <dbReference type="ChEBI" id="CHEBI:29035"/>
    </cofactor>
</comment>
<name>A0A7V8SVK2_9BACT</name>
<dbReference type="GO" id="GO:0046872">
    <property type="term" value="F:metal ion binding"/>
    <property type="evidence" value="ECO:0007669"/>
    <property type="project" value="InterPro"/>
</dbReference>
<dbReference type="InterPro" id="IPR037123">
    <property type="entry name" value="PRibGlycinamide_synth_C_sf"/>
</dbReference>
<evidence type="ECO:0000256" key="2">
    <source>
        <dbReference type="ARBA" id="ARBA00001946"/>
    </source>
</evidence>
<evidence type="ECO:0000256" key="7">
    <source>
        <dbReference type="ARBA" id="ARBA00022755"/>
    </source>
</evidence>
<dbReference type="InterPro" id="IPR011761">
    <property type="entry name" value="ATP-grasp"/>
</dbReference>
<gene>
    <name evidence="14" type="ORF">HRJ53_04675</name>
</gene>
<comment type="similarity">
    <text evidence="9">Belongs to the GARS family.</text>
</comment>
<dbReference type="Gene3D" id="3.90.600.10">
    <property type="entry name" value="Phosphoribosylglycinamide synthetase, C-terminal domain"/>
    <property type="match status" value="1"/>
</dbReference>
<dbReference type="PROSITE" id="PS50975">
    <property type="entry name" value="ATP_GRASP"/>
    <property type="match status" value="1"/>
</dbReference>
<evidence type="ECO:0000256" key="10">
    <source>
        <dbReference type="ARBA" id="ARBA00042242"/>
    </source>
</evidence>
<comment type="cofactor">
    <cofactor evidence="2">
        <name>Mg(2+)</name>
        <dbReference type="ChEBI" id="CHEBI:18420"/>
    </cofactor>
</comment>
<dbReference type="EMBL" id="JACDQQ010000449">
    <property type="protein sequence ID" value="MBA0084270.1"/>
    <property type="molecule type" value="Genomic_DNA"/>
</dbReference>
<dbReference type="Proteomes" id="UP000567293">
    <property type="component" value="Unassembled WGS sequence"/>
</dbReference>
<dbReference type="PROSITE" id="PS00184">
    <property type="entry name" value="GARS"/>
    <property type="match status" value="1"/>
</dbReference>
<evidence type="ECO:0000256" key="11">
    <source>
        <dbReference type="ARBA" id="ARBA00042864"/>
    </source>
</evidence>
<dbReference type="InterPro" id="IPR000115">
    <property type="entry name" value="PRibGlycinamide_synth"/>
</dbReference>
<dbReference type="InterPro" id="IPR011054">
    <property type="entry name" value="Rudment_hybrid_motif"/>
</dbReference>
<evidence type="ECO:0000256" key="12">
    <source>
        <dbReference type="PROSITE-ProRule" id="PRU00409"/>
    </source>
</evidence>
<dbReference type="InterPro" id="IPR020560">
    <property type="entry name" value="PRibGlycinamide_synth_C-dom"/>
</dbReference>
<dbReference type="GO" id="GO:0004637">
    <property type="term" value="F:phosphoribosylamine-glycine ligase activity"/>
    <property type="evidence" value="ECO:0007669"/>
    <property type="project" value="UniProtKB-EC"/>
</dbReference>
<evidence type="ECO:0000256" key="3">
    <source>
        <dbReference type="ARBA" id="ARBA00005174"/>
    </source>
</evidence>
<keyword evidence="5 14" id="KW-0436">Ligase</keyword>
<dbReference type="InterPro" id="IPR020559">
    <property type="entry name" value="PRibGlycinamide_synth_CS"/>
</dbReference>
<protein>
    <recommendedName>
        <fullName evidence="4">phosphoribosylamine--glycine ligase</fullName>
        <ecNumber evidence="4">6.3.4.13</ecNumber>
    </recommendedName>
    <alternativeName>
        <fullName evidence="10">Glycinamide ribonucleotide synthetase</fullName>
    </alternativeName>
    <alternativeName>
        <fullName evidence="11">Phosphoribosylglycinamide synthetase</fullName>
    </alternativeName>
</protein>
<dbReference type="SUPFAM" id="SSF51246">
    <property type="entry name" value="Rudiment single hybrid motif"/>
    <property type="match status" value="1"/>
</dbReference>
<feature type="domain" description="ATP-grasp" evidence="13">
    <location>
        <begin position="79"/>
        <end position="134"/>
    </location>
</feature>